<keyword evidence="3" id="KW-1185">Reference proteome</keyword>
<name>A0AAV7M6Q5_PLEWA</name>
<evidence type="ECO:0000313" key="3">
    <source>
        <dbReference type="Proteomes" id="UP001066276"/>
    </source>
</evidence>
<dbReference type="AlphaFoldDB" id="A0AAV7M6Q5"/>
<comment type="caution">
    <text evidence="2">The sequence shown here is derived from an EMBL/GenBank/DDBJ whole genome shotgun (WGS) entry which is preliminary data.</text>
</comment>
<accession>A0AAV7M6Q5</accession>
<dbReference type="EMBL" id="JANPWB010000014">
    <property type="protein sequence ID" value="KAJ1096808.1"/>
    <property type="molecule type" value="Genomic_DNA"/>
</dbReference>
<proteinExistence type="predicted"/>
<sequence>MSCRAEDPLSHQSSAGPLAPQNPGRLGELHLPLISSSRVPITPQGVRRPPQALGGEGHVSPLLSCGPPGTVPPRPDHRRRLLLIRRSAPCLVGLNAQPPPIRPLRATRASVCRASRPRTRPGPKQALRPAGPPGPPDGHPTSSLSPESSWHPLTLGALSLVGARDCQVAAKAWAAELADTHLLTLPSWPRPRRYVFIYRGPSFVQNNDQFM</sequence>
<organism evidence="2 3">
    <name type="scientific">Pleurodeles waltl</name>
    <name type="common">Iberian ribbed newt</name>
    <dbReference type="NCBI Taxonomy" id="8319"/>
    <lineage>
        <taxon>Eukaryota</taxon>
        <taxon>Metazoa</taxon>
        <taxon>Chordata</taxon>
        <taxon>Craniata</taxon>
        <taxon>Vertebrata</taxon>
        <taxon>Euteleostomi</taxon>
        <taxon>Amphibia</taxon>
        <taxon>Batrachia</taxon>
        <taxon>Caudata</taxon>
        <taxon>Salamandroidea</taxon>
        <taxon>Salamandridae</taxon>
        <taxon>Pleurodelinae</taxon>
        <taxon>Pleurodeles</taxon>
    </lineage>
</organism>
<evidence type="ECO:0000313" key="2">
    <source>
        <dbReference type="EMBL" id="KAJ1096808.1"/>
    </source>
</evidence>
<dbReference type="Proteomes" id="UP001066276">
    <property type="component" value="Chromosome 10"/>
</dbReference>
<feature type="region of interest" description="Disordered" evidence="1">
    <location>
        <begin position="1"/>
        <end position="75"/>
    </location>
</feature>
<feature type="region of interest" description="Disordered" evidence="1">
    <location>
        <begin position="96"/>
        <end position="149"/>
    </location>
</feature>
<protein>
    <submittedName>
        <fullName evidence="2">Uncharacterized protein</fullName>
    </submittedName>
</protein>
<evidence type="ECO:0000256" key="1">
    <source>
        <dbReference type="SAM" id="MobiDB-lite"/>
    </source>
</evidence>
<reference evidence="2" key="1">
    <citation type="journal article" date="2022" name="bioRxiv">
        <title>Sequencing and chromosome-scale assembly of the giantPleurodeles waltlgenome.</title>
        <authorList>
            <person name="Brown T."/>
            <person name="Elewa A."/>
            <person name="Iarovenko S."/>
            <person name="Subramanian E."/>
            <person name="Araus A.J."/>
            <person name="Petzold A."/>
            <person name="Susuki M."/>
            <person name="Suzuki K.-i.T."/>
            <person name="Hayashi T."/>
            <person name="Toyoda A."/>
            <person name="Oliveira C."/>
            <person name="Osipova E."/>
            <person name="Leigh N.D."/>
            <person name="Simon A."/>
            <person name="Yun M.H."/>
        </authorList>
    </citation>
    <scope>NUCLEOTIDE SEQUENCE</scope>
    <source>
        <strain evidence="2">20211129_DDA</strain>
        <tissue evidence="2">Liver</tissue>
    </source>
</reference>
<gene>
    <name evidence="2" type="ORF">NDU88_001939</name>
</gene>